<sequence length="77" mass="8869">MQTFGIDAIIRLISHFAFIYLAFWSLGALRIEAFFKSLHTAQIRMFIVLFSIVIGYIASSFFLEIIALSKNIFLTFL</sequence>
<dbReference type="EMBL" id="BDEC01000059">
    <property type="protein sequence ID" value="GBD68678.1"/>
    <property type="molecule type" value="Genomic_DNA"/>
</dbReference>
<protein>
    <recommendedName>
        <fullName evidence="4">DUF1146 domain-containing protein</fullName>
    </recommendedName>
</protein>
<dbReference type="InterPro" id="IPR009526">
    <property type="entry name" value="DUF1146"/>
</dbReference>
<dbReference type="NCBIfam" id="TIGR02327">
    <property type="entry name" value="int_mem_ywzB"/>
    <property type="match status" value="1"/>
</dbReference>
<evidence type="ECO:0000313" key="3">
    <source>
        <dbReference type="Proteomes" id="UP000236214"/>
    </source>
</evidence>
<keyword evidence="1" id="KW-1133">Transmembrane helix</keyword>
<keyword evidence="3" id="KW-1185">Reference proteome</keyword>
<accession>A0A2H6CNN8</accession>
<organism evidence="2 3">
    <name type="scientific">Tetragenococcus halophilus subsp. halophilus</name>
    <dbReference type="NCBI Taxonomy" id="1513897"/>
    <lineage>
        <taxon>Bacteria</taxon>
        <taxon>Bacillati</taxon>
        <taxon>Bacillota</taxon>
        <taxon>Bacilli</taxon>
        <taxon>Lactobacillales</taxon>
        <taxon>Enterococcaceae</taxon>
        <taxon>Tetragenococcus</taxon>
    </lineage>
</organism>
<feature type="transmembrane region" description="Helical" evidence="1">
    <location>
        <begin position="43"/>
        <end position="68"/>
    </location>
</feature>
<reference evidence="2 3" key="1">
    <citation type="submission" date="2016-05" db="EMBL/GenBank/DDBJ databases">
        <title>Whole genome sequencing of Tetragenococcus halophilus subsp. halophilus NISL 7118.</title>
        <authorList>
            <person name="Shiwa Y."/>
            <person name="Nishimura I."/>
            <person name="Yoshikawa H."/>
            <person name="Koyama Y."/>
            <person name="Oguma T."/>
        </authorList>
    </citation>
    <scope>NUCLEOTIDE SEQUENCE [LARGE SCALE GENOMIC DNA]</scope>
    <source>
        <strain evidence="2 3">NISL 7118</strain>
    </source>
</reference>
<proteinExistence type="predicted"/>
<dbReference type="RefSeq" id="WP_061839914.1">
    <property type="nucleotide sequence ID" value="NZ_BDEB01000109.1"/>
</dbReference>
<gene>
    <name evidence="2" type="ORF">TEHN7118_1484</name>
</gene>
<evidence type="ECO:0000313" key="2">
    <source>
        <dbReference type="EMBL" id="GBD68678.1"/>
    </source>
</evidence>
<feature type="transmembrane region" description="Helical" evidence="1">
    <location>
        <begin position="12"/>
        <end position="31"/>
    </location>
</feature>
<evidence type="ECO:0008006" key="4">
    <source>
        <dbReference type="Google" id="ProtNLM"/>
    </source>
</evidence>
<dbReference type="Pfam" id="PF06612">
    <property type="entry name" value="DUF1146"/>
    <property type="match status" value="1"/>
</dbReference>
<name>A0A2H6CNN8_TETHA</name>
<keyword evidence="1" id="KW-0812">Transmembrane</keyword>
<dbReference type="GeneID" id="64054338"/>
<dbReference type="Proteomes" id="UP000236214">
    <property type="component" value="Unassembled WGS sequence"/>
</dbReference>
<evidence type="ECO:0000256" key="1">
    <source>
        <dbReference type="SAM" id="Phobius"/>
    </source>
</evidence>
<comment type="caution">
    <text evidence="2">The sequence shown here is derived from an EMBL/GenBank/DDBJ whole genome shotgun (WGS) entry which is preliminary data.</text>
</comment>
<dbReference type="AlphaFoldDB" id="A0A2H6CNN8"/>
<keyword evidence="1" id="KW-0472">Membrane</keyword>